<dbReference type="GO" id="GO:0005737">
    <property type="term" value="C:cytoplasm"/>
    <property type="evidence" value="ECO:0007669"/>
    <property type="project" value="UniProtKB-SubCell"/>
</dbReference>
<evidence type="ECO:0000256" key="3">
    <source>
        <dbReference type="HAMAP-Rule" id="MF_01896"/>
    </source>
</evidence>
<evidence type="ECO:0000259" key="4">
    <source>
        <dbReference type="SMART" id="SM00871"/>
    </source>
</evidence>
<evidence type="ECO:0000256" key="2">
    <source>
        <dbReference type="ARBA" id="ARBA00023016"/>
    </source>
</evidence>
<dbReference type="SMART" id="SM00871">
    <property type="entry name" value="AraC_E_bind"/>
    <property type="match status" value="1"/>
</dbReference>
<accession>A0A9J6PR82</accession>
<feature type="domain" description="AraC effector-binding" evidence="4">
    <location>
        <begin position="1"/>
        <end position="152"/>
    </location>
</feature>
<evidence type="ECO:0000313" key="5">
    <source>
        <dbReference type="EMBL" id="MCU5778867.1"/>
    </source>
</evidence>
<comment type="function">
    <text evidence="3">Inhibits the supercoiling activity of DNA gyrase. Acts by inhibiting DNA gyrase at an early step, prior to (or at the step of) binding of DNA by the gyrase. It protects cells against toxins that target DNA gyrase, by inhibiting activity of these toxins and reducing the formation of lethal double-strand breaks in the cell.</text>
</comment>
<reference evidence="5" key="1">
    <citation type="submission" date="2022-09" db="EMBL/GenBank/DDBJ databases">
        <title>Winslowiella arboricola sp. nov., isolated from bleeding cankers on broadleaf hosts.</title>
        <authorList>
            <person name="Brady C."/>
            <person name="Kaur S."/>
            <person name="Crampton B."/>
            <person name="Maddock D."/>
            <person name="Arnold D."/>
            <person name="Denman S."/>
        </authorList>
    </citation>
    <scope>NUCLEOTIDE SEQUENCE</scope>
    <source>
        <strain evidence="5">BAC 15a-03b</strain>
    </source>
</reference>
<keyword evidence="6" id="KW-1185">Reference proteome</keyword>
<organism evidence="5 6">
    <name type="scientific">Winslowiella arboricola</name>
    <dbReference type="NCBI Taxonomy" id="2978220"/>
    <lineage>
        <taxon>Bacteria</taxon>
        <taxon>Pseudomonadati</taxon>
        <taxon>Pseudomonadota</taxon>
        <taxon>Gammaproteobacteria</taxon>
        <taxon>Enterobacterales</taxon>
        <taxon>Erwiniaceae</taxon>
        <taxon>Winslowiella</taxon>
    </lineage>
</organism>
<dbReference type="GO" id="GO:0008657">
    <property type="term" value="F:DNA topoisomerase type II (double strand cut, ATP-hydrolyzing) inhibitor activity"/>
    <property type="evidence" value="ECO:0007669"/>
    <property type="project" value="UniProtKB-UniRule"/>
</dbReference>
<name>A0A9J6PR82_9GAMM</name>
<dbReference type="InterPro" id="IPR029442">
    <property type="entry name" value="GyrI-like"/>
</dbReference>
<dbReference type="Proteomes" id="UP001064262">
    <property type="component" value="Unassembled WGS sequence"/>
</dbReference>
<dbReference type="PANTHER" id="PTHR40055">
    <property type="entry name" value="TRANSCRIPTIONAL REGULATOR YGIV-RELATED"/>
    <property type="match status" value="1"/>
</dbReference>
<dbReference type="EMBL" id="JAODIM010000042">
    <property type="protein sequence ID" value="MCU5778867.1"/>
    <property type="molecule type" value="Genomic_DNA"/>
</dbReference>
<dbReference type="InterPro" id="IPR011256">
    <property type="entry name" value="Reg_factor_effector_dom_sf"/>
</dbReference>
<dbReference type="HAMAP" id="MF_01896">
    <property type="entry name" value="DNA_gyrase_inhibitor"/>
    <property type="match status" value="1"/>
</dbReference>
<proteinExistence type="inferred from homology"/>
<dbReference type="RefSeq" id="WP_267143606.1">
    <property type="nucleotide sequence ID" value="NZ_JAODIL010000078.1"/>
</dbReference>
<comment type="caution">
    <text evidence="5">The sequence shown here is derived from an EMBL/GenBank/DDBJ whole genome shotgun (WGS) entry which is preliminary data.</text>
</comment>
<evidence type="ECO:0000256" key="1">
    <source>
        <dbReference type="ARBA" id="ARBA00022490"/>
    </source>
</evidence>
<dbReference type="InterPro" id="IPR050908">
    <property type="entry name" value="SmbC-like"/>
</dbReference>
<dbReference type="PANTHER" id="PTHR40055:SF2">
    <property type="entry name" value="DNA GYRASE INHIBITOR"/>
    <property type="match status" value="1"/>
</dbReference>
<sequence length="154" mass="17225">MNVQIMELPHRTIAGYRLTGPWPQTAPAGFEKLGHWVTQHQIVGGDWLAVYYDNPEVVPEEALRIDTAISVPDDFILPSHSDEVEIRHLAAGTYAVAQVRVEDGDFAKPWLAMFAWLAGSDYHKADAPCFDRYLNDGSLSGIWEFEICVPVVKS</sequence>
<gene>
    <name evidence="3 5" type="primary">sbmC</name>
    <name evidence="5" type="ORF">N5923_15350</name>
</gene>
<dbReference type="InterPro" id="IPR010499">
    <property type="entry name" value="AraC_E-bd"/>
</dbReference>
<dbReference type="InterPro" id="IPR024911">
    <property type="entry name" value="SmbC"/>
</dbReference>
<keyword evidence="2 3" id="KW-0346">Stress response</keyword>
<dbReference type="Pfam" id="PF06445">
    <property type="entry name" value="GyrI-like"/>
    <property type="match status" value="1"/>
</dbReference>
<comment type="subunit">
    <text evidence="3">Interacts with DNA gyrase.</text>
</comment>
<dbReference type="Gene3D" id="3.20.80.10">
    <property type="entry name" value="Regulatory factor, effector binding domain"/>
    <property type="match status" value="1"/>
</dbReference>
<protein>
    <recommendedName>
        <fullName evidence="3">DNA gyrase inhibitor</fullName>
    </recommendedName>
</protein>
<dbReference type="AlphaFoldDB" id="A0A9J6PR82"/>
<comment type="subcellular location">
    <subcellularLocation>
        <location evidence="3">Cytoplasm</location>
    </subcellularLocation>
</comment>
<keyword evidence="1 3" id="KW-0963">Cytoplasm</keyword>
<dbReference type="SUPFAM" id="SSF55136">
    <property type="entry name" value="Probable bacterial effector-binding domain"/>
    <property type="match status" value="1"/>
</dbReference>
<dbReference type="NCBIfam" id="NF007451">
    <property type="entry name" value="PRK10016.1"/>
    <property type="match status" value="1"/>
</dbReference>
<comment type="similarity">
    <text evidence="3">Belongs to the DNA gyrase inhibitor family.</text>
</comment>
<evidence type="ECO:0000313" key="6">
    <source>
        <dbReference type="Proteomes" id="UP001064262"/>
    </source>
</evidence>